<sequence>MSVRVVGVSRAVVGLCVPCDKNRENMPTDYKRKTDRGMASREIYDLAAEEVTLRQKTYRDAASSYNLNHTSLYRYMKKKTSYEANETANAPTVGYPEKTVFTASEEKVLCDYLLNCAAANFGLRTKEARTFAYRLAIEYNKKIPSSWTNHEMAGEVWLRSFMKRHPVLSLRLPQPTSIARATSFNRTNVQLFFQNYTAVVDKHKLQGKDIWNVDESGITTVQKPDRVIARRGQKQVSAMTSAERGTLVTIALAGNALGNHIPPMFIFPRKRFNDHFIRDGPSGSVGTANGSGWMQEEDFYVFLKFFKEQIRPSKENKALLLLDNHASHTAVKNIEFCKENGIVLLTFPPHCTHKLQPMDRAVFGPVKKAVNTACDNWMRSNPGKVMSIYDIPGIVKTSFDKAVTPRNISSGFIHTGLWPVNTDIFQDSDYLPSQITDRPLTTSVNPGSSGSNLVEISRIEEPAPCPTSSTSDERPLANSILHDSRTPSPSILNLPATPPQISYETEDVPKSAENPENSPDLAISEVMLNTIKMPSTTVSVVPSTAFTSDIIPVASRDISVTVTAIPFSPETLRPLPKAPPRKGNPTNRRKVKSAILTDTPVKDELAAIEAARAAKRKVKKPNFKDTKTKKISKLGTKIKKMKVFKKQRGNEDSEEEQEESFCLCCFEPYSNSRAKEKWVQCLDCKNWAHEACTGGELSYVCHNCLSD</sequence>
<gene>
    <name evidence="4" type="primary">jg12734</name>
    <name evidence="4" type="ORF">PAEG_LOCUS21677</name>
</gene>
<dbReference type="InterPro" id="IPR011011">
    <property type="entry name" value="Znf_FYVE_PHD"/>
</dbReference>
<dbReference type="Pfam" id="PF03184">
    <property type="entry name" value="DDE_1"/>
    <property type="match status" value="1"/>
</dbReference>
<dbReference type="PANTHER" id="PTHR19303:SF71">
    <property type="entry name" value="ZINC FINGER PHD-TYPE DOMAIN-CONTAINING PROTEIN"/>
    <property type="match status" value="1"/>
</dbReference>
<evidence type="ECO:0000256" key="2">
    <source>
        <dbReference type="SAM" id="MobiDB-lite"/>
    </source>
</evidence>
<reference evidence="4" key="1">
    <citation type="submission" date="2022-03" db="EMBL/GenBank/DDBJ databases">
        <authorList>
            <person name="Lindestad O."/>
        </authorList>
    </citation>
    <scope>NUCLEOTIDE SEQUENCE</scope>
</reference>
<dbReference type="InterPro" id="IPR006600">
    <property type="entry name" value="HTH_CenpB_DNA-bd_dom"/>
</dbReference>
<comment type="caution">
    <text evidence="4">The sequence shown here is derived from an EMBL/GenBank/DDBJ whole genome shotgun (WGS) entry which is preliminary data.</text>
</comment>
<protein>
    <submittedName>
        <fullName evidence="4">Jg12734 protein</fullName>
    </submittedName>
</protein>
<feature type="region of interest" description="Disordered" evidence="2">
    <location>
        <begin position="462"/>
        <end position="518"/>
    </location>
</feature>
<dbReference type="Gene3D" id="3.30.420.10">
    <property type="entry name" value="Ribonuclease H-like superfamily/Ribonuclease H"/>
    <property type="match status" value="1"/>
</dbReference>
<dbReference type="InterPro" id="IPR050863">
    <property type="entry name" value="CenT-Element_Derived"/>
</dbReference>
<keyword evidence="5" id="KW-1185">Reference proteome</keyword>
<evidence type="ECO:0000259" key="3">
    <source>
        <dbReference type="PROSITE" id="PS51253"/>
    </source>
</evidence>
<dbReference type="InterPro" id="IPR036397">
    <property type="entry name" value="RNaseH_sf"/>
</dbReference>
<dbReference type="Proteomes" id="UP000838756">
    <property type="component" value="Unassembled WGS sequence"/>
</dbReference>
<accession>A0A8S4S306</accession>
<dbReference type="SUPFAM" id="SSF57903">
    <property type="entry name" value="FYVE/PHD zinc finger"/>
    <property type="match status" value="1"/>
</dbReference>
<proteinExistence type="predicted"/>
<dbReference type="PROSITE" id="PS51253">
    <property type="entry name" value="HTH_CENPB"/>
    <property type="match status" value="1"/>
</dbReference>
<evidence type="ECO:0000313" key="5">
    <source>
        <dbReference type="Proteomes" id="UP000838756"/>
    </source>
</evidence>
<dbReference type="GO" id="GO:0003677">
    <property type="term" value="F:DNA binding"/>
    <property type="evidence" value="ECO:0007669"/>
    <property type="project" value="UniProtKB-KW"/>
</dbReference>
<organism evidence="4 5">
    <name type="scientific">Pararge aegeria aegeria</name>
    <dbReference type="NCBI Taxonomy" id="348720"/>
    <lineage>
        <taxon>Eukaryota</taxon>
        <taxon>Metazoa</taxon>
        <taxon>Ecdysozoa</taxon>
        <taxon>Arthropoda</taxon>
        <taxon>Hexapoda</taxon>
        <taxon>Insecta</taxon>
        <taxon>Pterygota</taxon>
        <taxon>Neoptera</taxon>
        <taxon>Endopterygota</taxon>
        <taxon>Lepidoptera</taxon>
        <taxon>Glossata</taxon>
        <taxon>Ditrysia</taxon>
        <taxon>Papilionoidea</taxon>
        <taxon>Nymphalidae</taxon>
        <taxon>Satyrinae</taxon>
        <taxon>Satyrini</taxon>
        <taxon>Parargina</taxon>
        <taxon>Pararge</taxon>
    </lineage>
</organism>
<dbReference type="EMBL" id="CAKXAJ010025968">
    <property type="protein sequence ID" value="CAH2248019.1"/>
    <property type="molecule type" value="Genomic_DNA"/>
</dbReference>
<dbReference type="InterPro" id="IPR004875">
    <property type="entry name" value="DDE_SF_endonuclease_dom"/>
</dbReference>
<dbReference type="GO" id="GO:0005634">
    <property type="term" value="C:nucleus"/>
    <property type="evidence" value="ECO:0007669"/>
    <property type="project" value="TreeGrafter"/>
</dbReference>
<evidence type="ECO:0000256" key="1">
    <source>
        <dbReference type="ARBA" id="ARBA00023125"/>
    </source>
</evidence>
<name>A0A8S4S306_9NEOP</name>
<keyword evidence="1" id="KW-0238">DNA-binding</keyword>
<dbReference type="PANTHER" id="PTHR19303">
    <property type="entry name" value="TRANSPOSON"/>
    <property type="match status" value="1"/>
</dbReference>
<feature type="domain" description="HTH CENPB-type" evidence="3">
    <location>
        <begin position="93"/>
        <end position="171"/>
    </location>
</feature>
<dbReference type="Pfam" id="PF03221">
    <property type="entry name" value="HTH_Tnp_Tc5"/>
    <property type="match status" value="1"/>
</dbReference>
<evidence type="ECO:0000313" key="4">
    <source>
        <dbReference type="EMBL" id="CAH2248019.1"/>
    </source>
</evidence>
<dbReference type="OrthoDB" id="4327074at2759"/>
<dbReference type="AlphaFoldDB" id="A0A8S4S306"/>